<dbReference type="EMBL" id="JAGFBR010000007">
    <property type="protein sequence ID" value="KAH0463890.1"/>
    <property type="molecule type" value="Genomic_DNA"/>
</dbReference>
<accession>A0AAV7GRB5</accession>
<dbReference type="Proteomes" id="UP000775213">
    <property type="component" value="Unassembled WGS sequence"/>
</dbReference>
<dbReference type="AlphaFoldDB" id="A0AAV7GRB5"/>
<protein>
    <submittedName>
        <fullName evidence="2">Uncharacterized protein</fullName>
    </submittedName>
</protein>
<evidence type="ECO:0000313" key="2">
    <source>
        <dbReference type="EMBL" id="KAH0464370.1"/>
    </source>
</evidence>
<reference evidence="2" key="2">
    <citation type="submission" date="2021-03" db="EMBL/GenBank/DDBJ databases">
        <authorList>
            <person name="Zhang Y."/>
            <person name="Zhang G.-Q."/>
            <person name="Huang T."/>
            <person name="Niu S.-C."/>
            <person name="Liu Z.-J."/>
        </authorList>
    </citation>
    <scope>NUCLEOTIDE SEQUENCE</scope>
    <source>
        <strain evidence="2">Lindl</strain>
        <tissue evidence="2">Fresh leaves</tissue>
    </source>
</reference>
<dbReference type="EMBL" id="JAGFBR010000007">
    <property type="protein sequence ID" value="KAH0464370.1"/>
    <property type="molecule type" value="Genomic_DNA"/>
</dbReference>
<evidence type="ECO:0000313" key="1">
    <source>
        <dbReference type="EMBL" id="KAH0463890.1"/>
    </source>
</evidence>
<keyword evidence="3" id="KW-1185">Reference proteome</keyword>
<proteinExistence type="predicted"/>
<comment type="caution">
    <text evidence="2">The sequence shown here is derived from an EMBL/GenBank/DDBJ whole genome shotgun (WGS) entry which is preliminary data.</text>
</comment>
<organism evidence="2 3">
    <name type="scientific">Dendrobium chrysotoxum</name>
    <name type="common">Orchid</name>
    <dbReference type="NCBI Taxonomy" id="161865"/>
    <lineage>
        <taxon>Eukaryota</taxon>
        <taxon>Viridiplantae</taxon>
        <taxon>Streptophyta</taxon>
        <taxon>Embryophyta</taxon>
        <taxon>Tracheophyta</taxon>
        <taxon>Spermatophyta</taxon>
        <taxon>Magnoliopsida</taxon>
        <taxon>Liliopsida</taxon>
        <taxon>Asparagales</taxon>
        <taxon>Orchidaceae</taxon>
        <taxon>Epidendroideae</taxon>
        <taxon>Malaxideae</taxon>
        <taxon>Dendrobiinae</taxon>
        <taxon>Dendrobium</taxon>
    </lineage>
</organism>
<reference evidence="2 3" key="1">
    <citation type="journal article" date="2021" name="Hortic Res">
        <title>Chromosome-scale assembly of the Dendrobium chrysotoxum genome enhances the understanding of orchid evolution.</title>
        <authorList>
            <person name="Zhang Y."/>
            <person name="Zhang G.Q."/>
            <person name="Zhang D."/>
            <person name="Liu X.D."/>
            <person name="Xu X.Y."/>
            <person name="Sun W.H."/>
            <person name="Yu X."/>
            <person name="Zhu X."/>
            <person name="Wang Z.W."/>
            <person name="Zhao X."/>
            <person name="Zhong W.Y."/>
            <person name="Chen H."/>
            <person name="Yin W.L."/>
            <person name="Huang T."/>
            <person name="Niu S.C."/>
            <person name="Liu Z.J."/>
        </authorList>
    </citation>
    <scope>NUCLEOTIDE SEQUENCE [LARGE SCALE GENOMIC DNA]</scope>
    <source>
        <strain evidence="2">Lindl</strain>
    </source>
</reference>
<sequence>MKDIYDGLVICYKLPDQNLDNLISIPTLKDLENMLDKYGCLLEASRCEFTRLQVSSPLSNRENSLAEFNDAACNDSGMSYIEEINGPTKADA</sequence>
<gene>
    <name evidence="1" type="ORF">IEQ34_006676</name>
    <name evidence="2" type="ORF">IEQ34_007156</name>
</gene>
<name>A0AAV7GRB5_DENCH</name>
<evidence type="ECO:0000313" key="3">
    <source>
        <dbReference type="Proteomes" id="UP000775213"/>
    </source>
</evidence>